<gene>
    <name evidence="2" type="ORF">SAMN05660349_00029</name>
</gene>
<keyword evidence="3" id="KW-1185">Reference proteome</keyword>
<protein>
    <submittedName>
        <fullName evidence="2">Uncharacterized protein</fullName>
    </submittedName>
</protein>
<keyword evidence="1" id="KW-0812">Transmembrane</keyword>
<evidence type="ECO:0000256" key="1">
    <source>
        <dbReference type="SAM" id="Phobius"/>
    </source>
</evidence>
<dbReference type="Pfam" id="PF18939">
    <property type="entry name" value="DUF5686"/>
    <property type="match status" value="1"/>
</dbReference>
<sequence>MILQTLMHLYRYIYLFLFLAGNIVWSTYSYGKGFAYRVCDDPVKEQMADSIMYLVGLNAEMHKNALSNYEAEVYIKGHSEILKSNALMRYVPKLFPIDNKNKETFFELLADTRFVSPNHFYHKFNAINGNNIPSNKQISEVLKFLSLNVNSETAYDELIITPVGTHASKYYTYWVDGVEETDSSRIFKICVMPKQWSQKLICGYLYIRDNLNSIEKLDINGRVSFAEFNLIIDFNKLYQHLCLPNTASLNLRYKALGNSIECNYKINYDFKSVSWTEIENIADVESERTLDLSNYYHFEADTIPVVKDTLYWSANRKSKLTVEESILLALPMNEKKITADSTAIQKYLKLTETLTNSMRFDIHSTRMKYSGILNPFMFGYTKLDGISFRQQLRVSKRLKDDRQIRFRPEIGFVFKRKEFFYKLAGDWVYAPEKTGTLSLTFANGNQNYSSEITNQIKELVKDSAFSFDNLNLKYYRDYYADLRNKIELLNGLQLHSGLTFHHRTPVTNGKKLLNEGEIIDVIYDNYNDFVPYIGLSYTPYQYYRMDGRLKEYVQSCLPTISVEYARGIRGVLGSLSDYERIEADIQQVINMGLLKRFNYYVSAGFFTRQRSVYFADFRYFTRRHFPDSWNDRIGGVFQLLPGEWYNASNSYVQAHVMYESPFILMHLLKKEASKHIFTERLYLSQLFTPYLPSYTEVGYGIGNHLFNIAVFAGFEKGEYQRAGFRFAFELFQ</sequence>
<feature type="transmembrane region" description="Helical" evidence="1">
    <location>
        <begin position="12"/>
        <end position="31"/>
    </location>
</feature>
<name>A0A1T4ZRU9_9BACT</name>
<accession>A0A1T4ZRU9</accession>
<keyword evidence="1" id="KW-0472">Membrane</keyword>
<dbReference type="InterPro" id="IPR043741">
    <property type="entry name" value="DUF5686"/>
</dbReference>
<evidence type="ECO:0000313" key="2">
    <source>
        <dbReference type="EMBL" id="SKB25440.1"/>
    </source>
</evidence>
<evidence type="ECO:0000313" key="3">
    <source>
        <dbReference type="Proteomes" id="UP000190852"/>
    </source>
</evidence>
<keyword evidence="1" id="KW-1133">Transmembrane helix</keyword>
<dbReference type="Proteomes" id="UP000190852">
    <property type="component" value="Unassembled WGS sequence"/>
</dbReference>
<organism evidence="2 3">
    <name type="scientific">Parabacteroides chartae</name>
    <dbReference type="NCBI Taxonomy" id="1037355"/>
    <lineage>
        <taxon>Bacteria</taxon>
        <taxon>Pseudomonadati</taxon>
        <taxon>Bacteroidota</taxon>
        <taxon>Bacteroidia</taxon>
        <taxon>Bacteroidales</taxon>
        <taxon>Tannerellaceae</taxon>
        <taxon>Parabacteroides</taxon>
    </lineage>
</organism>
<dbReference type="AlphaFoldDB" id="A0A1T4ZRU9"/>
<proteinExistence type="predicted"/>
<reference evidence="3" key="1">
    <citation type="submission" date="2017-02" db="EMBL/GenBank/DDBJ databases">
        <authorList>
            <person name="Varghese N."/>
            <person name="Submissions S."/>
        </authorList>
    </citation>
    <scope>NUCLEOTIDE SEQUENCE [LARGE SCALE GENOMIC DNA]</scope>
    <source>
        <strain evidence="3">DSM 24967</strain>
    </source>
</reference>
<dbReference type="EMBL" id="FUYQ01000001">
    <property type="protein sequence ID" value="SKB25440.1"/>
    <property type="molecule type" value="Genomic_DNA"/>
</dbReference>